<dbReference type="RefSeq" id="WP_240255535.1">
    <property type="nucleotide sequence ID" value="NZ_JAKTTI010000014.1"/>
</dbReference>
<sequence length="207" mass="22869">MANDKIKKPFYKRWWFWLIVIIIIIALATGGGDDEKVEQKNDDVVTDNNNNNDNDKTKEEPKEEEKKAFGIGEEVKVGDMVYTINKKTTADQVGPSALPEKATGKFIVLDVTLKNNGNEAVTVDSSFFKLLRGEKTYESDSMASMSANQGENGTIENSFLLQELNPDSVLSGRVVFDVAPEVADATDLQVQVQTGLFGTETEVINLQ</sequence>
<keyword evidence="3" id="KW-0812">Transmembrane</keyword>
<dbReference type="EMBL" id="JAKTTI010000014">
    <property type="protein sequence ID" value="MCH1625762.1"/>
    <property type="molecule type" value="Genomic_DNA"/>
</dbReference>
<dbReference type="InterPro" id="IPR029050">
    <property type="entry name" value="Immunoprotect_excell_Ig-like"/>
</dbReference>
<comment type="caution">
    <text evidence="5">The sequence shown here is derived from an EMBL/GenBank/DDBJ whole genome shotgun (WGS) entry which is preliminary data.</text>
</comment>
<feature type="domain" description="DUF4352" evidence="4">
    <location>
        <begin position="69"/>
        <end position="199"/>
    </location>
</feature>
<dbReference type="AlphaFoldDB" id="A0AAW5E782"/>
<evidence type="ECO:0000259" key="4">
    <source>
        <dbReference type="Pfam" id="PF11611"/>
    </source>
</evidence>
<feature type="transmembrane region" description="Helical" evidence="3">
    <location>
        <begin position="14"/>
        <end position="32"/>
    </location>
</feature>
<feature type="compositionally biased region" description="Basic and acidic residues" evidence="2">
    <location>
        <begin position="53"/>
        <end position="68"/>
    </location>
</feature>
<dbReference type="Pfam" id="PF11611">
    <property type="entry name" value="DUF4352"/>
    <property type="match status" value="1"/>
</dbReference>
<keyword evidence="1" id="KW-0732">Signal</keyword>
<feature type="region of interest" description="Disordered" evidence="2">
    <location>
        <begin position="33"/>
        <end position="68"/>
    </location>
</feature>
<accession>A0AAW5E782</accession>
<name>A0AAW5E782_9BACI</name>
<reference evidence="5" key="1">
    <citation type="submission" date="2022-02" db="EMBL/GenBank/DDBJ databases">
        <title>Fredinandcohnia quinoae sp. nov. isolated from Chenopodium quinoa seeds.</title>
        <authorList>
            <person name="Saati-Santamaria Z."/>
            <person name="Flores-Felix J.D."/>
            <person name="Igual J.M."/>
            <person name="Velazquez E."/>
            <person name="Garcia-Fraile P."/>
            <person name="Martinez-Molina E."/>
        </authorList>
    </citation>
    <scope>NUCLEOTIDE SEQUENCE</scope>
    <source>
        <strain evidence="5">SECRCQ15</strain>
    </source>
</reference>
<feature type="compositionally biased region" description="Basic and acidic residues" evidence="2">
    <location>
        <begin position="33"/>
        <end position="43"/>
    </location>
</feature>
<evidence type="ECO:0000256" key="3">
    <source>
        <dbReference type="SAM" id="Phobius"/>
    </source>
</evidence>
<proteinExistence type="predicted"/>
<evidence type="ECO:0000256" key="1">
    <source>
        <dbReference type="ARBA" id="ARBA00022729"/>
    </source>
</evidence>
<organism evidence="5 6">
    <name type="scientific">Fredinandcohnia quinoae</name>
    <dbReference type="NCBI Taxonomy" id="2918902"/>
    <lineage>
        <taxon>Bacteria</taxon>
        <taxon>Bacillati</taxon>
        <taxon>Bacillota</taxon>
        <taxon>Bacilli</taxon>
        <taxon>Bacillales</taxon>
        <taxon>Bacillaceae</taxon>
        <taxon>Fredinandcohnia</taxon>
    </lineage>
</organism>
<evidence type="ECO:0000313" key="5">
    <source>
        <dbReference type="EMBL" id="MCH1625762.1"/>
    </source>
</evidence>
<gene>
    <name evidence="5" type="ORF">MJG50_10515</name>
</gene>
<dbReference type="InterPro" id="IPR029051">
    <property type="entry name" value="DUF4352"/>
</dbReference>
<keyword evidence="3" id="KW-0472">Membrane</keyword>
<keyword evidence="3" id="KW-1133">Transmembrane helix</keyword>
<dbReference type="Gene3D" id="2.60.40.1240">
    <property type="match status" value="1"/>
</dbReference>
<keyword evidence="6" id="KW-1185">Reference proteome</keyword>
<dbReference type="Proteomes" id="UP001431131">
    <property type="component" value="Unassembled WGS sequence"/>
</dbReference>
<evidence type="ECO:0000256" key="2">
    <source>
        <dbReference type="SAM" id="MobiDB-lite"/>
    </source>
</evidence>
<evidence type="ECO:0000313" key="6">
    <source>
        <dbReference type="Proteomes" id="UP001431131"/>
    </source>
</evidence>
<protein>
    <submittedName>
        <fullName evidence="5">DUF4352 domain-containing protein</fullName>
    </submittedName>
</protein>